<comment type="caution">
    <text evidence="1">The sequence shown here is derived from an EMBL/GenBank/DDBJ whole genome shotgun (WGS) entry which is preliminary data.</text>
</comment>
<protein>
    <recommendedName>
        <fullName evidence="3">DUF2281 domain-containing protein</fullName>
    </recommendedName>
</protein>
<reference evidence="1 2" key="1">
    <citation type="submission" date="2020-10" db="EMBL/GenBank/DDBJ databases">
        <authorList>
            <person name="Castelo-Branco R."/>
            <person name="Eusebio N."/>
            <person name="Adriana R."/>
            <person name="Vieira A."/>
            <person name="Brugerolle De Fraissinette N."/>
            <person name="Rezende De Castro R."/>
            <person name="Schneider M.P."/>
            <person name="Vasconcelos V."/>
            <person name="Leao P.N."/>
        </authorList>
    </citation>
    <scope>NUCLEOTIDE SEQUENCE [LARGE SCALE GENOMIC DNA]</scope>
    <source>
        <strain evidence="1 2">LEGE 00250</strain>
    </source>
</reference>
<dbReference type="Proteomes" id="UP000606776">
    <property type="component" value="Unassembled WGS sequence"/>
</dbReference>
<accession>A0ABR9VGK5</accession>
<dbReference type="RefSeq" id="WP_193943414.1">
    <property type="nucleotide sequence ID" value="NZ_JADEWB010000106.1"/>
</dbReference>
<keyword evidence="2" id="KW-1185">Reference proteome</keyword>
<evidence type="ECO:0000313" key="2">
    <source>
        <dbReference type="Proteomes" id="UP000606776"/>
    </source>
</evidence>
<evidence type="ECO:0008006" key="3">
    <source>
        <dbReference type="Google" id="ProtNLM"/>
    </source>
</evidence>
<name>A0ABR9VGK5_9CYAN</name>
<organism evidence="1 2">
    <name type="scientific">Sphaerospermopsis aphanizomenoides LEGE 00250</name>
    <dbReference type="NCBI Taxonomy" id="2777972"/>
    <lineage>
        <taxon>Bacteria</taxon>
        <taxon>Bacillati</taxon>
        <taxon>Cyanobacteriota</taxon>
        <taxon>Cyanophyceae</taxon>
        <taxon>Nostocales</taxon>
        <taxon>Aphanizomenonaceae</taxon>
        <taxon>Sphaerospermopsis</taxon>
        <taxon>Sphaerospermopsis aphanizomenoides</taxon>
    </lineage>
</organism>
<evidence type="ECO:0000313" key="1">
    <source>
        <dbReference type="EMBL" id="MBE9237613.1"/>
    </source>
</evidence>
<sequence length="72" mass="8175">MTNSSIIRQEILKQISLIPDEQLSYLLELIHQMTVSNSRQANDNILNDPLANFIGAVDHGNLAQNNEHDLYE</sequence>
<gene>
    <name evidence="1" type="ORF">IQ227_16670</name>
</gene>
<proteinExistence type="predicted"/>
<dbReference type="EMBL" id="JADEWB010000106">
    <property type="protein sequence ID" value="MBE9237613.1"/>
    <property type="molecule type" value="Genomic_DNA"/>
</dbReference>